<dbReference type="Pfam" id="PF14933">
    <property type="entry name" value="CEP19"/>
    <property type="match status" value="1"/>
</dbReference>
<comment type="subcellular location">
    <subcellularLocation>
        <location evidence="2">Cytoplasm</location>
        <location evidence="2">Cytoskeleton</location>
        <location evidence="2">Cilium basal body</location>
    </subcellularLocation>
    <subcellularLocation>
        <location evidence="1">Cytoplasm</location>
        <location evidence="1">Cytoskeleton</location>
        <location evidence="1">Microtubule organizing center</location>
        <location evidence="1">Centrosome</location>
        <location evidence="1">Centriole</location>
    </subcellularLocation>
    <subcellularLocation>
        <location evidence="3">Cytoplasm</location>
        <location evidence="3">Cytoskeleton</location>
        <location evidence="3">Spindle pole</location>
    </subcellularLocation>
</comment>
<gene>
    <name evidence="12" type="ORF">A6R68_06519</name>
</gene>
<feature type="region of interest" description="Disordered" evidence="11">
    <location>
        <begin position="22"/>
        <end position="61"/>
    </location>
</feature>
<dbReference type="STRING" id="56216.A0A1A6GGF8"/>
<dbReference type="GO" id="GO:0005814">
    <property type="term" value="C:centriole"/>
    <property type="evidence" value="ECO:0007669"/>
    <property type="project" value="UniProtKB-SubCell"/>
</dbReference>
<dbReference type="EMBL" id="LZPO01097117">
    <property type="protein sequence ID" value="OBS64949.1"/>
    <property type="molecule type" value="Genomic_DNA"/>
</dbReference>
<evidence type="ECO:0000256" key="8">
    <source>
        <dbReference type="ARBA" id="ARBA00023069"/>
    </source>
</evidence>
<dbReference type="PANTHER" id="PTHR31539:SF1">
    <property type="entry name" value="CENTROSOMAL PROTEIN OF 19 KDA"/>
    <property type="match status" value="1"/>
</dbReference>
<accession>A0A1A6GGF8</accession>
<keyword evidence="8" id="KW-0969">Cilium</keyword>
<sequence length="180" mass="20552">MQEVALFSSLRSLEVEAALVKKEPSPWDATRPDLSTRPPATPRIQLPKDPGVPRVDNEEGNGGEGVYPQLYMKMKCVAKKCGVRFQPPAIILIYDNETQGKSRQRIMPVRNFSKFSDCTRAAEQLKNNPWHKSYLEEVSLKQLEKLFVFLRGYLQGQSLAETMEQIQRETTIDPEEDLNN</sequence>
<evidence type="ECO:0000256" key="7">
    <source>
        <dbReference type="ARBA" id="ARBA00022794"/>
    </source>
</evidence>
<dbReference type="PANTHER" id="PTHR31539">
    <property type="entry name" value="CENTROSOMAL PROTEIN OF 19K CEP19"/>
    <property type="match status" value="1"/>
</dbReference>
<comment type="caution">
    <text evidence="12">The sequence shown here is derived from an EMBL/GenBank/DDBJ whole genome shotgun (WGS) entry which is preliminary data.</text>
</comment>
<keyword evidence="9" id="KW-0206">Cytoskeleton</keyword>
<dbReference type="OrthoDB" id="2163581at2759"/>
<keyword evidence="7" id="KW-0970">Cilium biogenesis/degradation</keyword>
<evidence type="ECO:0000256" key="6">
    <source>
        <dbReference type="ARBA" id="ARBA00022490"/>
    </source>
</evidence>
<evidence type="ECO:0000256" key="2">
    <source>
        <dbReference type="ARBA" id="ARBA00004120"/>
    </source>
</evidence>
<evidence type="ECO:0000256" key="9">
    <source>
        <dbReference type="ARBA" id="ARBA00023212"/>
    </source>
</evidence>
<evidence type="ECO:0000256" key="10">
    <source>
        <dbReference type="ARBA" id="ARBA00023273"/>
    </source>
</evidence>
<dbReference type="GO" id="GO:0036064">
    <property type="term" value="C:ciliary basal body"/>
    <property type="evidence" value="ECO:0007669"/>
    <property type="project" value="TreeGrafter"/>
</dbReference>
<evidence type="ECO:0000256" key="4">
    <source>
        <dbReference type="ARBA" id="ARBA00009371"/>
    </source>
</evidence>
<organism evidence="12 13">
    <name type="scientific">Neotoma lepida</name>
    <name type="common">Desert woodrat</name>
    <dbReference type="NCBI Taxonomy" id="56216"/>
    <lineage>
        <taxon>Eukaryota</taxon>
        <taxon>Metazoa</taxon>
        <taxon>Chordata</taxon>
        <taxon>Craniata</taxon>
        <taxon>Vertebrata</taxon>
        <taxon>Euteleostomi</taxon>
        <taxon>Mammalia</taxon>
        <taxon>Eutheria</taxon>
        <taxon>Euarchontoglires</taxon>
        <taxon>Glires</taxon>
        <taxon>Rodentia</taxon>
        <taxon>Myomorpha</taxon>
        <taxon>Muroidea</taxon>
        <taxon>Cricetidae</taxon>
        <taxon>Neotominae</taxon>
        <taxon>Neotoma</taxon>
    </lineage>
</organism>
<evidence type="ECO:0000256" key="5">
    <source>
        <dbReference type="ARBA" id="ARBA00022015"/>
    </source>
</evidence>
<dbReference type="Proteomes" id="UP000092124">
    <property type="component" value="Unassembled WGS sequence"/>
</dbReference>
<dbReference type="AlphaFoldDB" id="A0A1A6GGF8"/>
<keyword evidence="13" id="KW-1185">Reference proteome</keyword>
<dbReference type="GO" id="GO:0097712">
    <property type="term" value="P:vesicle targeting, trans-Golgi to periciliary membrane compartment"/>
    <property type="evidence" value="ECO:0007669"/>
    <property type="project" value="TreeGrafter"/>
</dbReference>
<name>A0A1A6GGF8_NEOLE</name>
<dbReference type="GO" id="GO:0005813">
    <property type="term" value="C:centrosome"/>
    <property type="evidence" value="ECO:0007669"/>
    <property type="project" value="TreeGrafter"/>
</dbReference>
<evidence type="ECO:0000313" key="12">
    <source>
        <dbReference type="EMBL" id="OBS64949.1"/>
    </source>
</evidence>
<dbReference type="InterPro" id="IPR029412">
    <property type="entry name" value="CEP19"/>
</dbReference>
<keyword evidence="6" id="KW-0963">Cytoplasm</keyword>
<evidence type="ECO:0000313" key="13">
    <source>
        <dbReference type="Proteomes" id="UP000092124"/>
    </source>
</evidence>
<dbReference type="GO" id="GO:0034454">
    <property type="term" value="P:microtubule anchoring at centrosome"/>
    <property type="evidence" value="ECO:0007669"/>
    <property type="project" value="TreeGrafter"/>
</dbReference>
<reference evidence="12 13" key="1">
    <citation type="submission" date="2016-06" db="EMBL/GenBank/DDBJ databases">
        <title>The Draft Genome Sequence and Annotation of the Desert Woodrat Neotoma lepida.</title>
        <authorList>
            <person name="Campbell M."/>
            <person name="Oakeson K.F."/>
            <person name="Yandell M."/>
            <person name="Halpert J.R."/>
            <person name="Dearing D."/>
        </authorList>
    </citation>
    <scope>NUCLEOTIDE SEQUENCE [LARGE SCALE GENOMIC DNA]</scope>
    <source>
        <strain evidence="12">417</strain>
        <tissue evidence="12">Liver</tissue>
    </source>
</reference>
<protein>
    <recommendedName>
        <fullName evidence="5">Centrosomal protein of 19 kDa</fullName>
    </recommendedName>
</protein>
<evidence type="ECO:0000256" key="1">
    <source>
        <dbReference type="ARBA" id="ARBA00004114"/>
    </source>
</evidence>
<comment type="similarity">
    <text evidence="4">Belongs to the CEP19 family.</text>
</comment>
<evidence type="ECO:0000256" key="3">
    <source>
        <dbReference type="ARBA" id="ARBA00004647"/>
    </source>
</evidence>
<evidence type="ECO:0000256" key="11">
    <source>
        <dbReference type="SAM" id="MobiDB-lite"/>
    </source>
</evidence>
<dbReference type="GO" id="GO:0000922">
    <property type="term" value="C:spindle pole"/>
    <property type="evidence" value="ECO:0007669"/>
    <property type="project" value="UniProtKB-SubCell"/>
</dbReference>
<proteinExistence type="inferred from homology"/>
<keyword evidence="10" id="KW-0966">Cell projection</keyword>